<keyword evidence="3" id="KW-1185">Reference proteome</keyword>
<proteinExistence type="predicted"/>
<dbReference type="EMBL" id="BMKV01000002">
    <property type="protein sequence ID" value="GGI77213.1"/>
    <property type="molecule type" value="Genomic_DNA"/>
</dbReference>
<comment type="caution">
    <text evidence="2">The sequence shown here is derived from an EMBL/GenBank/DDBJ whole genome shotgun (WGS) entry which is preliminary data.</text>
</comment>
<evidence type="ECO:0000313" key="3">
    <source>
        <dbReference type="Proteomes" id="UP000658754"/>
    </source>
</evidence>
<organism evidence="2 3">
    <name type="scientific">Pseudarthrobacter scleromae</name>
    <dbReference type="NCBI Taxonomy" id="158897"/>
    <lineage>
        <taxon>Bacteria</taxon>
        <taxon>Bacillati</taxon>
        <taxon>Actinomycetota</taxon>
        <taxon>Actinomycetes</taxon>
        <taxon>Micrococcales</taxon>
        <taxon>Micrococcaceae</taxon>
        <taxon>Pseudarthrobacter</taxon>
    </lineage>
</organism>
<sequence length="68" mass="7406">MSSLSDFVVENYPGAVSPVTHQYEGDVQKKHISLADDRHKSHGGLQNRSASVNVMETTTPIDPADRLA</sequence>
<feature type="region of interest" description="Disordered" evidence="1">
    <location>
        <begin position="37"/>
        <end position="68"/>
    </location>
</feature>
<gene>
    <name evidence="2" type="ORF">GCM10007175_12870</name>
</gene>
<feature type="compositionally biased region" description="Polar residues" evidence="1">
    <location>
        <begin position="44"/>
        <end position="60"/>
    </location>
</feature>
<reference evidence="3" key="1">
    <citation type="journal article" date="2019" name="Int. J. Syst. Evol. Microbiol.">
        <title>The Global Catalogue of Microorganisms (GCM) 10K type strain sequencing project: providing services to taxonomists for standard genome sequencing and annotation.</title>
        <authorList>
            <consortium name="The Broad Institute Genomics Platform"/>
            <consortium name="The Broad Institute Genome Sequencing Center for Infectious Disease"/>
            <person name="Wu L."/>
            <person name="Ma J."/>
        </authorList>
    </citation>
    <scope>NUCLEOTIDE SEQUENCE [LARGE SCALE GENOMIC DNA]</scope>
    <source>
        <strain evidence="3">CGMCC 1.3601</strain>
    </source>
</reference>
<accession>A0ABQ2CD37</accession>
<evidence type="ECO:0000256" key="1">
    <source>
        <dbReference type="SAM" id="MobiDB-lite"/>
    </source>
</evidence>
<name>A0ABQ2CD37_9MICC</name>
<dbReference type="Proteomes" id="UP000658754">
    <property type="component" value="Unassembled WGS sequence"/>
</dbReference>
<evidence type="ECO:0000313" key="2">
    <source>
        <dbReference type="EMBL" id="GGI77213.1"/>
    </source>
</evidence>
<protein>
    <submittedName>
        <fullName evidence="2">Uncharacterized protein</fullName>
    </submittedName>
</protein>